<dbReference type="RefSeq" id="WP_090197074.1">
    <property type="nucleotide sequence ID" value="NZ_LT629785.1"/>
</dbReference>
<dbReference type="STRING" id="364197.SAMN05216296_3006"/>
<dbReference type="InterPro" id="IPR008816">
    <property type="entry name" value="Gly_zipper_2TM_dom"/>
</dbReference>
<organism evidence="3 4">
    <name type="scientific">Pseudomonas pohangensis</name>
    <dbReference type="NCBI Taxonomy" id="364197"/>
    <lineage>
        <taxon>Bacteria</taxon>
        <taxon>Pseudomonadati</taxon>
        <taxon>Pseudomonadota</taxon>
        <taxon>Gammaproteobacteria</taxon>
        <taxon>Pseudomonadales</taxon>
        <taxon>Pseudomonadaceae</taxon>
        <taxon>Pseudomonas</taxon>
    </lineage>
</organism>
<dbReference type="Proteomes" id="UP000243232">
    <property type="component" value="Chromosome I"/>
</dbReference>
<dbReference type="AlphaFoldDB" id="A0A1H2HHJ6"/>
<keyword evidence="1" id="KW-0732">Signal</keyword>
<dbReference type="GO" id="GO:0019867">
    <property type="term" value="C:outer membrane"/>
    <property type="evidence" value="ECO:0007669"/>
    <property type="project" value="InterPro"/>
</dbReference>
<feature type="chain" id="PRO_5009275734" evidence="1">
    <location>
        <begin position="20"/>
        <end position="147"/>
    </location>
</feature>
<evidence type="ECO:0000259" key="2">
    <source>
        <dbReference type="Pfam" id="PF05433"/>
    </source>
</evidence>
<reference evidence="4" key="1">
    <citation type="submission" date="2016-10" db="EMBL/GenBank/DDBJ databases">
        <authorList>
            <person name="Varghese N."/>
            <person name="Submissions S."/>
        </authorList>
    </citation>
    <scope>NUCLEOTIDE SEQUENCE [LARGE SCALE GENOMIC DNA]</scope>
    <source>
        <strain evidence="4">DSM 17875</strain>
    </source>
</reference>
<name>A0A1H2HHJ6_9PSED</name>
<dbReference type="EMBL" id="LT629785">
    <property type="protein sequence ID" value="SDU31209.1"/>
    <property type="molecule type" value="Genomic_DNA"/>
</dbReference>
<keyword evidence="3" id="KW-0449">Lipoprotein</keyword>
<evidence type="ECO:0000256" key="1">
    <source>
        <dbReference type="SAM" id="SignalP"/>
    </source>
</evidence>
<feature type="domain" description="Glycine zipper 2TM" evidence="2">
    <location>
        <begin position="53"/>
        <end position="94"/>
    </location>
</feature>
<proteinExistence type="predicted"/>
<feature type="signal peptide" evidence="1">
    <location>
        <begin position="1"/>
        <end position="19"/>
    </location>
</feature>
<evidence type="ECO:0000313" key="3">
    <source>
        <dbReference type="EMBL" id="SDU31209.1"/>
    </source>
</evidence>
<protein>
    <submittedName>
        <fullName evidence="3">Outer membrane lipoprotein SlyB</fullName>
    </submittedName>
</protein>
<sequence length="147" mass="14585">MNSLAKLLAGAAISLSLVACVSGGNSSGEMEIRSGKIEQINPAQITSSHHTGLGAVVGGLGGLALGSLIGNGTGRDVAMAAGAIGGAFAGNEAQKNYDQPKPGEQIIVRLKSGVLVSVTQPVSSVLQVGEAVFVEGSGTDARVVPQY</sequence>
<evidence type="ECO:0000313" key="4">
    <source>
        <dbReference type="Proteomes" id="UP000243232"/>
    </source>
</evidence>
<dbReference type="PROSITE" id="PS51257">
    <property type="entry name" value="PROKAR_LIPOPROTEIN"/>
    <property type="match status" value="1"/>
</dbReference>
<keyword evidence="4" id="KW-1185">Reference proteome</keyword>
<dbReference type="Pfam" id="PF05433">
    <property type="entry name" value="Rick_17kDa_Anti"/>
    <property type="match status" value="1"/>
</dbReference>
<accession>A0A1H2HHJ6</accession>
<gene>
    <name evidence="3" type="ORF">SAMN05216296_3006</name>
</gene>
<dbReference type="OrthoDB" id="7024601at2"/>